<dbReference type="HOGENOM" id="CLU_004965_1_1_1"/>
<organism evidence="11 12">
    <name type="scientific">Lodderomyces elongisporus (strain ATCC 11503 / CBS 2605 / JCM 1781 / NBRC 1676 / NRRL YB-4239)</name>
    <name type="common">Yeast</name>
    <name type="synonym">Saccharomyces elongisporus</name>
    <dbReference type="NCBI Taxonomy" id="379508"/>
    <lineage>
        <taxon>Eukaryota</taxon>
        <taxon>Fungi</taxon>
        <taxon>Dikarya</taxon>
        <taxon>Ascomycota</taxon>
        <taxon>Saccharomycotina</taxon>
        <taxon>Pichiomycetes</taxon>
        <taxon>Debaryomycetaceae</taxon>
        <taxon>Candida/Lodderomyces clade</taxon>
        <taxon>Lodderomyces</taxon>
    </lineage>
</organism>
<dbReference type="GO" id="GO:0015031">
    <property type="term" value="P:protein transport"/>
    <property type="evidence" value="ECO:0007669"/>
    <property type="project" value="UniProtKB-KW"/>
</dbReference>
<dbReference type="FunCoup" id="A5DRS9">
    <property type="interactions" value="93"/>
</dbReference>
<dbReference type="Proteomes" id="UP000001996">
    <property type="component" value="Unassembled WGS sequence"/>
</dbReference>
<feature type="transmembrane region" description="Helical" evidence="10">
    <location>
        <begin position="484"/>
        <end position="504"/>
    </location>
</feature>
<feature type="region of interest" description="Disordered" evidence="9">
    <location>
        <begin position="1"/>
        <end position="34"/>
    </location>
</feature>
<dbReference type="InterPro" id="IPR004648">
    <property type="entry name" value="Oligpept_transpt"/>
</dbReference>
<keyword evidence="12" id="KW-1185">Reference proteome</keyword>
<dbReference type="InParanoid" id="A5DRS9"/>
<dbReference type="PANTHER" id="PTHR22601">
    <property type="entry name" value="ISP4 LIKE PROTEIN"/>
    <property type="match status" value="1"/>
</dbReference>
<feature type="transmembrane region" description="Helical" evidence="10">
    <location>
        <begin position="351"/>
        <end position="373"/>
    </location>
</feature>
<feature type="transmembrane region" description="Helical" evidence="10">
    <location>
        <begin position="710"/>
        <end position="727"/>
    </location>
</feature>
<evidence type="ECO:0008006" key="13">
    <source>
        <dbReference type="Google" id="ProtNLM"/>
    </source>
</evidence>
<keyword evidence="4 10" id="KW-0812">Transmembrane</keyword>
<dbReference type="Pfam" id="PF03169">
    <property type="entry name" value="OPT"/>
    <property type="match status" value="1"/>
</dbReference>
<sequence length="804" mass="90634">MDKIRSVLKHRGGDSSSSDPAYGTGVHDLNEKGAAQVQQEVTSIDFEADRKQEPDLELVASKSQEFDPVSSRMIQDIIDDDYAGIHVEDDSPYPEVRAAVPSTDDFEMPQATIRGWTLGLILTTIGSAMNMYFSLHAPTITITTMVTSILAYPMGRFWAWGMPNWKIFGLPLNPGPFNIKEHAIITIMANASFNGGAAYATDILVSMNKFYNIDFGVGFALVAILSTNMIGFSMGGLIRKFVVESPSAIWPQNLVTCTFLTNMHINENHPANGWKISRLWFFLIAFIASFLYYWFPGYIWTGLSYFSWICWIKPNNVVINQVFGSSSGLGMIPNMVALDWNQIAGYVGSPLIPPAGTIATIFVSMVVIFWIIVPAISFSNTWYGDYLPISSSGSFDRYQQTYNVSRIVDPKTLSFNEAEYKKYSPLFLSTTFAISYGLSFASMTATIVHTILFHGQEMIDQFRVQERPDVHNRLMSRYKRVPEWWFLISFLIFFALSIVTIRCWNTEMPVWCLIIALGIALFFLLPVAIIYARTNIAVGLNVITEFIIGYMLPGKPIAMMFFKTFGYITNNQAVTFAQDMKLGHYMKISPTNLFFSQFVAAIWSCFVQIAVMRWAYGAVDGLCTPEQASSFTCPGAKVFFNASIIWGVIGPQRQFSSGQMYYGLLFFFIVGAVLPIINWLILRKWPNSLVKYLHWPVFFSGTGLIPPATPYNYTSYCMVGLFFGWFIKRKYFHWWTKYNYSLSAGLDIGLAWSSLILSLALGLTLTNFPSWWGNNVVEGTVDYQVTTNIRKLLAEGESFGPSSW</sequence>
<comment type="similarity">
    <text evidence="2">Belongs to the oligopeptide OPT transporter family.</text>
</comment>
<feature type="transmembrane region" description="Helical" evidence="10">
    <location>
        <begin position="135"/>
        <end position="155"/>
    </location>
</feature>
<evidence type="ECO:0000313" key="11">
    <source>
        <dbReference type="EMBL" id="EDK41887.1"/>
    </source>
</evidence>
<dbReference type="GO" id="GO:0005794">
    <property type="term" value="C:Golgi apparatus"/>
    <property type="evidence" value="ECO:0007669"/>
    <property type="project" value="EnsemblFungi"/>
</dbReference>
<proteinExistence type="inferred from homology"/>
<evidence type="ECO:0000313" key="12">
    <source>
        <dbReference type="Proteomes" id="UP000001996"/>
    </source>
</evidence>
<evidence type="ECO:0000256" key="4">
    <source>
        <dbReference type="ARBA" id="ARBA00022692"/>
    </source>
</evidence>
<accession>A5DRS9</accession>
<evidence type="ECO:0000256" key="3">
    <source>
        <dbReference type="ARBA" id="ARBA00022448"/>
    </source>
</evidence>
<comment type="subcellular location">
    <subcellularLocation>
        <location evidence="1">Membrane</location>
        <topology evidence="1">Multi-pass membrane protein</topology>
    </subcellularLocation>
</comment>
<dbReference type="KEGG" id="lel:PVL30_000063"/>
<keyword evidence="5" id="KW-0571">Peptide transport</keyword>
<dbReference type="GO" id="GO:0005886">
    <property type="term" value="C:plasma membrane"/>
    <property type="evidence" value="ECO:0007669"/>
    <property type="project" value="EnsemblFungi"/>
</dbReference>
<dbReference type="EMBL" id="CH981524">
    <property type="protein sequence ID" value="EDK41887.1"/>
    <property type="molecule type" value="Genomic_DNA"/>
</dbReference>
<evidence type="ECO:0000256" key="9">
    <source>
        <dbReference type="SAM" id="MobiDB-lite"/>
    </source>
</evidence>
<evidence type="ECO:0000256" key="8">
    <source>
        <dbReference type="ARBA" id="ARBA00023136"/>
    </source>
</evidence>
<gene>
    <name evidence="11" type="ORF">LELG_00065</name>
</gene>
<keyword evidence="3" id="KW-0813">Transport</keyword>
<feature type="transmembrane region" description="Helical" evidence="10">
    <location>
        <begin position="279"/>
        <end position="295"/>
    </location>
</feature>
<feature type="transmembrane region" description="Helical" evidence="10">
    <location>
        <begin position="426"/>
        <end position="452"/>
    </location>
</feature>
<name>A5DRS9_LODEL</name>
<dbReference type="InterPro" id="IPR004813">
    <property type="entry name" value="OPT"/>
</dbReference>
<dbReference type="RefSeq" id="XP_001527545.1">
    <property type="nucleotide sequence ID" value="XM_001527495.1"/>
</dbReference>
<evidence type="ECO:0000256" key="1">
    <source>
        <dbReference type="ARBA" id="ARBA00004141"/>
    </source>
</evidence>
<feature type="compositionally biased region" description="Basic residues" evidence="9">
    <location>
        <begin position="1"/>
        <end position="10"/>
    </location>
</feature>
<dbReference type="VEuPathDB" id="FungiDB:LELG_00065"/>
<dbReference type="OrthoDB" id="9986677at2759"/>
<keyword evidence="6" id="KW-0653">Protein transport</keyword>
<dbReference type="GO" id="GO:1901584">
    <property type="term" value="F:tetrapeptide transmembrane transporter activity"/>
    <property type="evidence" value="ECO:0007669"/>
    <property type="project" value="EnsemblFungi"/>
</dbReference>
<feature type="transmembrane region" description="Helical" evidence="10">
    <location>
        <begin position="661"/>
        <end position="682"/>
    </location>
</feature>
<evidence type="ECO:0000256" key="7">
    <source>
        <dbReference type="ARBA" id="ARBA00022989"/>
    </source>
</evidence>
<protein>
    <recommendedName>
        <fullName evidence="13">Sexual differentiation process protein isp4</fullName>
    </recommendedName>
</protein>
<dbReference type="NCBIfam" id="TIGR00727">
    <property type="entry name" value="ISP4_OPT"/>
    <property type="match status" value="1"/>
</dbReference>
<evidence type="ECO:0000256" key="6">
    <source>
        <dbReference type="ARBA" id="ARBA00022927"/>
    </source>
</evidence>
<evidence type="ECO:0000256" key="10">
    <source>
        <dbReference type="SAM" id="Phobius"/>
    </source>
</evidence>
<dbReference type="GeneID" id="5235152"/>
<dbReference type="AlphaFoldDB" id="A5DRS9"/>
<keyword evidence="7 10" id="KW-1133">Transmembrane helix</keyword>
<feature type="transmembrane region" description="Helical" evidence="10">
    <location>
        <begin position="593"/>
        <end position="616"/>
    </location>
</feature>
<feature type="transmembrane region" description="Helical" evidence="10">
    <location>
        <begin position="215"/>
        <end position="238"/>
    </location>
</feature>
<feature type="transmembrane region" description="Helical" evidence="10">
    <location>
        <begin position="511"/>
        <end position="530"/>
    </location>
</feature>
<keyword evidence="8 10" id="KW-0472">Membrane</keyword>
<reference evidence="11 12" key="1">
    <citation type="journal article" date="2009" name="Nature">
        <title>Evolution of pathogenicity and sexual reproduction in eight Candida genomes.</title>
        <authorList>
            <person name="Butler G."/>
            <person name="Rasmussen M.D."/>
            <person name="Lin M.F."/>
            <person name="Santos M.A."/>
            <person name="Sakthikumar S."/>
            <person name="Munro C.A."/>
            <person name="Rheinbay E."/>
            <person name="Grabherr M."/>
            <person name="Forche A."/>
            <person name="Reedy J.L."/>
            <person name="Agrafioti I."/>
            <person name="Arnaud M.B."/>
            <person name="Bates S."/>
            <person name="Brown A.J."/>
            <person name="Brunke S."/>
            <person name="Costanzo M.C."/>
            <person name="Fitzpatrick D.A."/>
            <person name="de Groot P.W."/>
            <person name="Harris D."/>
            <person name="Hoyer L.L."/>
            <person name="Hube B."/>
            <person name="Klis F.M."/>
            <person name="Kodira C."/>
            <person name="Lennard N."/>
            <person name="Logue M.E."/>
            <person name="Martin R."/>
            <person name="Neiman A.M."/>
            <person name="Nikolaou E."/>
            <person name="Quail M.A."/>
            <person name="Quinn J."/>
            <person name="Santos M.C."/>
            <person name="Schmitzberger F.F."/>
            <person name="Sherlock G."/>
            <person name="Shah P."/>
            <person name="Silverstein K.A."/>
            <person name="Skrzypek M.S."/>
            <person name="Soll D."/>
            <person name="Staggs R."/>
            <person name="Stansfield I."/>
            <person name="Stumpf M.P."/>
            <person name="Sudbery P.E."/>
            <person name="Srikantha T."/>
            <person name="Zeng Q."/>
            <person name="Berman J."/>
            <person name="Berriman M."/>
            <person name="Heitman J."/>
            <person name="Gow N.A."/>
            <person name="Lorenz M.C."/>
            <person name="Birren B.W."/>
            <person name="Kellis M."/>
            <person name="Cuomo C.A."/>
        </authorList>
    </citation>
    <scope>NUCLEOTIDE SEQUENCE [LARGE SCALE GENOMIC DNA]</scope>
    <source>
        <strain evidence="12">ATCC 11503 / BCRC 21390 / CBS 2605 / JCM 1781 / NBRC 1676 / NRRL YB-4239</strain>
    </source>
</reference>
<evidence type="ECO:0000256" key="5">
    <source>
        <dbReference type="ARBA" id="ARBA00022856"/>
    </source>
</evidence>
<feature type="transmembrane region" description="Helical" evidence="10">
    <location>
        <begin position="748"/>
        <end position="768"/>
    </location>
</feature>
<dbReference type="OMA" id="LTWWAFL"/>
<feature type="transmembrane region" description="Helical" evidence="10">
    <location>
        <begin position="628"/>
        <end position="649"/>
    </location>
</feature>
<dbReference type="eggNOG" id="KOG2262">
    <property type="taxonomic scope" value="Eukaryota"/>
</dbReference>
<evidence type="ECO:0000256" key="2">
    <source>
        <dbReference type="ARBA" id="ARBA00008807"/>
    </source>
</evidence>
<dbReference type="NCBIfam" id="TIGR00728">
    <property type="entry name" value="OPT_sfam"/>
    <property type="match status" value="1"/>
</dbReference>
<dbReference type="STRING" id="379508.A5DRS9"/>